<keyword evidence="2" id="KW-0378">Hydrolase</keyword>
<protein>
    <submittedName>
        <fullName evidence="2">Serine protease</fullName>
    </submittedName>
</protein>
<keyword evidence="3" id="KW-1185">Reference proteome</keyword>
<dbReference type="SUPFAM" id="SSF48452">
    <property type="entry name" value="TPR-like"/>
    <property type="match status" value="4"/>
</dbReference>
<organism evidence="2 3">
    <name type="scientific">Streptomyces decoyicus</name>
    <dbReference type="NCBI Taxonomy" id="249567"/>
    <lineage>
        <taxon>Bacteria</taxon>
        <taxon>Bacillati</taxon>
        <taxon>Actinomycetota</taxon>
        <taxon>Actinomycetes</taxon>
        <taxon>Kitasatosporales</taxon>
        <taxon>Streptomycetaceae</taxon>
        <taxon>Streptomyces</taxon>
    </lineage>
</organism>
<gene>
    <name evidence="2" type="ORF">OG863_19280</name>
</gene>
<dbReference type="PANTHER" id="PTHR19959">
    <property type="entry name" value="KINESIN LIGHT CHAIN"/>
    <property type="match status" value="1"/>
</dbReference>
<evidence type="ECO:0000313" key="2">
    <source>
        <dbReference type="EMBL" id="WSB69919.1"/>
    </source>
</evidence>
<dbReference type="Pfam" id="PF13374">
    <property type="entry name" value="TPR_10"/>
    <property type="match status" value="1"/>
</dbReference>
<feature type="region of interest" description="Disordered" evidence="1">
    <location>
        <begin position="416"/>
        <end position="441"/>
    </location>
</feature>
<dbReference type="GO" id="GO:0008233">
    <property type="term" value="F:peptidase activity"/>
    <property type="evidence" value="ECO:0007669"/>
    <property type="project" value="UniProtKB-KW"/>
</dbReference>
<dbReference type="InterPro" id="IPR011990">
    <property type="entry name" value="TPR-like_helical_dom_sf"/>
</dbReference>
<evidence type="ECO:0000313" key="3">
    <source>
        <dbReference type="Proteomes" id="UP001344251"/>
    </source>
</evidence>
<dbReference type="EMBL" id="CP109106">
    <property type="protein sequence ID" value="WSB69919.1"/>
    <property type="molecule type" value="Genomic_DNA"/>
</dbReference>
<sequence>MHVEAVAEVWSPASGSGWHTGSGYLIAGRLLLTAAHAVPTDGVQVRLLEEEALWEARVLWRVDGLLDAALLEITDPDFEPMAHRPTRFGRIVSSAPGIHCEAVGFPDATRVFEGPEVFRDSEHLTARLNPLTRRKQRLLDLRLDNWPDHAPENPSRWSGMSGAGVWCGELLVGLVAWDTPGFGQRRLSAVPLSALAEQPGFRHLVERHTDRTLRLEPVELKDLLSPCFPAQGPASPAALLRAEHEVVPFSGREATLRQLTDWCRLPAPLSAWLVTGPGGQGKSRLARRLNELMSEEGWVTGQVAELADAAPHLPTLSRCTAPVLLVLDYAETRPHLVQEIIDHLAAHPPGHPVRLLLLARAADEWFTALRSASPSMPGALRPSPVALPPLTDTSAAQDFAWQEARDAFRTRLSGLAGVPGAGAGTEQPPVERTAPQPGTGGQALSLHMAALASLLPQGPEEFPEQVLLTHERRYWDRVAERRNLGLDHIRPTAMIAAQLCGPLSRAAALDMLGRVPGLRGDGAEQQRRAVAEWIRDLYPPTASGDAYWGTLEPDPLAEHYLIDALGREPDTAAEVLVAAADEQRRHGVTLMARAAARPGGQAVADHLHRLITEHPRALGGIAVEVAPRVESVTVLVRALEALIKASLHSQEHLAELYDRFPEDTRVLAEVAADVTARLVAAHRVNGDEEELAMWLSDHSIRLGLLGRRTESLTATDEAVEILRRLAGERPEEIQYSLAHVLANHANSLSRVGRRDDSLHAAAEAVALLYHLAQSQPQRFVRPLADALINQASALNELGHSESALRTSTGAIGLFRRLAAANPDEAGFGIGLALALDNQSQSLGVLGRHEESLAAISEAAEVCRTFAEEHPDAFLPKLAALLSNQSIRLSELGYPREALAAVTESVHIRRRLAEDLPDAFEPDLAASLANQATVLKRNGKDEDALAVSCEAVDIYRKLAGQSPESFLDEFALALTAKSIVLDSLHHPAAALAANTEAVQVYQGLAAAHPDVFLPSLAGSLNNQSNRLHSMGQKQESLAAADRSVEICRQLSRSHPEAYLRDLARSLTNQAATMAELEEAAEATEPIEEAVDILQRLVDRHGDAFLPDFANALGNLSVLLFQAGQLEEAVARSAHAVEILTGLAHAHPDAFSSDLARIRDHHAVAVDAVSTVDAFLAAEDDEEAGTTDADGEPAAPQVHWTPLRQECGCVIDWGWDQASVPPDTFLYWCGHVVGLRCPWHGGVEGQPLGIPEGVPVALRDPDTGVALYARRATGEDVALGRRLADGLQDLTAKMAAPDPAAVLAEIPPAHLQFLRSEGYDPVNAWLQQRLVDIVLNRSP</sequence>
<keyword evidence="2" id="KW-0645">Protease</keyword>
<evidence type="ECO:0000256" key="1">
    <source>
        <dbReference type="SAM" id="MobiDB-lite"/>
    </source>
</evidence>
<reference evidence="2 3" key="1">
    <citation type="submission" date="2022-10" db="EMBL/GenBank/DDBJ databases">
        <title>The complete genomes of actinobacterial strains from the NBC collection.</title>
        <authorList>
            <person name="Joergensen T.S."/>
            <person name="Alvarez Arevalo M."/>
            <person name="Sterndorff E.B."/>
            <person name="Faurdal D."/>
            <person name="Vuksanovic O."/>
            <person name="Mourched A.-S."/>
            <person name="Charusanti P."/>
            <person name="Shaw S."/>
            <person name="Blin K."/>
            <person name="Weber T."/>
        </authorList>
    </citation>
    <scope>NUCLEOTIDE SEQUENCE [LARGE SCALE GENOMIC DNA]</scope>
    <source>
        <strain evidence="2 3">NBC 01774</strain>
    </source>
</reference>
<proteinExistence type="predicted"/>
<dbReference type="InterPro" id="IPR009003">
    <property type="entry name" value="Peptidase_S1_PA"/>
</dbReference>
<name>A0ABZ1FIU3_9ACTN</name>
<dbReference type="PANTHER" id="PTHR19959:SF119">
    <property type="entry name" value="FUNGAL LIPASE-LIKE DOMAIN-CONTAINING PROTEIN"/>
    <property type="match status" value="1"/>
</dbReference>
<dbReference type="SUPFAM" id="SSF52540">
    <property type="entry name" value="P-loop containing nucleoside triphosphate hydrolases"/>
    <property type="match status" value="1"/>
</dbReference>
<dbReference type="RefSeq" id="WP_326619475.1">
    <property type="nucleotide sequence ID" value="NZ_CP109106.1"/>
</dbReference>
<dbReference type="GO" id="GO:0006508">
    <property type="term" value="P:proteolysis"/>
    <property type="evidence" value="ECO:0007669"/>
    <property type="project" value="UniProtKB-KW"/>
</dbReference>
<dbReference type="InterPro" id="IPR027417">
    <property type="entry name" value="P-loop_NTPase"/>
</dbReference>
<dbReference type="SUPFAM" id="SSF50494">
    <property type="entry name" value="Trypsin-like serine proteases"/>
    <property type="match status" value="1"/>
</dbReference>
<accession>A0ABZ1FIU3</accession>
<dbReference type="Proteomes" id="UP001344251">
    <property type="component" value="Chromosome"/>
</dbReference>
<dbReference type="Gene3D" id="1.25.40.10">
    <property type="entry name" value="Tetratricopeptide repeat domain"/>
    <property type="match status" value="3"/>
</dbReference>